<feature type="compositionally biased region" description="Gly residues" evidence="1">
    <location>
        <begin position="83"/>
        <end position="93"/>
    </location>
</feature>
<organism evidence="2 3">
    <name type="scientific">Monilinia fructicola</name>
    <name type="common">Brown rot fungus</name>
    <name type="synonym">Ciboria fructicola</name>
    <dbReference type="NCBI Taxonomy" id="38448"/>
    <lineage>
        <taxon>Eukaryota</taxon>
        <taxon>Fungi</taxon>
        <taxon>Dikarya</taxon>
        <taxon>Ascomycota</taxon>
        <taxon>Pezizomycotina</taxon>
        <taxon>Leotiomycetes</taxon>
        <taxon>Helotiales</taxon>
        <taxon>Sclerotiniaceae</taxon>
        <taxon>Monilinia</taxon>
    </lineage>
</organism>
<name>A0A5M9JIA5_MONFR</name>
<feature type="region of interest" description="Disordered" evidence="1">
    <location>
        <begin position="60"/>
        <end position="93"/>
    </location>
</feature>
<keyword evidence="3" id="KW-1185">Reference proteome</keyword>
<feature type="compositionally biased region" description="Acidic residues" evidence="1">
    <location>
        <begin position="65"/>
        <end position="81"/>
    </location>
</feature>
<sequence>MQQQQQQEEEEKEGPLVHFPTHILLRKDPARSGAEDRDLHVQIVGFAYDSPSSFPYVLKRQEGSGGDELEEPDGVEEEEVGGAELGGGFVSWV</sequence>
<protein>
    <submittedName>
        <fullName evidence="2">Uncharacterized protein</fullName>
    </submittedName>
</protein>
<evidence type="ECO:0000313" key="2">
    <source>
        <dbReference type="EMBL" id="KAA8569228.1"/>
    </source>
</evidence>
<dbReference type="Proteomes" id="UP000322873">
    <property type="component" value="Unassembled WGS sequence"/>
</dbReference>
<dbReference type="EMBL" id="VICG01000008">
    <property type="protein sequence ID" value="KAA8569228.1"/>
    <property type="molecule type" value="Genomic_DNA"/>
</dbReference>
<proteinExistence type="predicted"/>
<accession>A0A5M9JIA5</accession>
<comment type="caution">
    <text evidence="2">The sequence shown here is derived from an EMBL/GenBank/DDBJ whole genome shotgun (WGS) entry which is preliminary data.</text>
</comment>
<gene>
    <name evidence="2" type="ORF">EYC84_000895</name>
</gene>
<feature type="region of interest" description="Disordered" evidence="1">
    <location>
        <begin position="1"/>
        <end position="21"/>
    </location>
</feature>
<reference evidence="2 3" key="1">
    <citation type="submission" date="2019-06" db="EMBL/GenBank/DDBJ databases">
        <title>Genome Sequence of the Brown Rot Fungal Pathogen Monilinia fructicola.</title>
        <authorList>
            <person name="De Miccolis Angelini R.M."/>
            <person name="Landi L."/>
            <person name="Abate D."/>
            <person name="Pollastro S."/>
            <person name="Romanazzi G."/>
            <person name="Faretra F."/>
        </authorList>
    </citation>
    <scope>NUCLEOTIDE SEQUENCE [LARGE SCALE GENOMIC DNA]</scope>
    <source>
        <strain evidence="2 3">Mfrc123</strain>
    </source>
</reference>
<evidence type="ECO:0000256" key="1">
    <source>
        <dbReference type="SAM" id="MobiDB-lite"/>
    </source>
</evidence>
<evidence type="ECO:0000313" key="3">
    <source>
        <dbReference type="Proteomes" id="UP000322873"/>
    </source>
</evidence>
<dbReference type="AlphaFoldDB" id="A0A5M9JIA5"/>